<dbReference type="VEuPathDB" id="FungiDB:PC110_g3049"/>
<evidence type="ECO:0000313" key="2">
    <source>
        <dbReference type="EMBL" id="KAG2946935.1"/>
    </source>
</evidence>
<evidence type="ECO:0000313" key="3">
    <source>
        <dbReference type="Proteomes" id="UP000736787"/>
    </source>
</evidence>
<organism evidence="2 3">
    <name type="scientific">Phytophthora cactorum</name>
    <dbReference type="NCBI Taxonomy" id="29920"/>
    <lineage>
        <taxon>Eukaryota</taxon>
        <taxon>Sar</taxon>
        <taxon>Stramenopiles</taxon>
        <taxon>Oomycota</taxon>
        <taxon>Peronosporomycetes</taxon>
        <taxon>Peronosporales</taxon>
        <taxon>Peronosporaceae</taxon>
        <taxon>Phytophthora</taxon>
    </lineage>
</organism>
<feature type="compositionally biased region" description="Basic residues" evidence="1">
    <location>
        <begin position="262"/>
        <end position="274"/>
    </location>
</feature>
<reference evidence="2" key="1">
    <citation type="submission" date="2018-10" db="EMBL/GenBank/DDBJ databases">
        <title>Effector identification in a new, highly contiguous assembly of the strawberry crown rot pathogen Phytophthora cactorum.</title>
        <authorList>
            <person name="Armitage A.D."/>
            <person name="Nellist C.F."/>
            <person name="Bates H."/>
            <person name="Vickerstaff R.J."/>
            <person name="Harrison R.J."/>
        </authorList>
    </citation>
    <scope>NUCLEOTIDE SEQUENCE</scope>
    <source>
        <strain evidence="2">4040</strain>
    </source>
</reference>
<dbReference type="EMBL" id="RCMK01000145">
    <property type="protein sequence ID" value="KAG2946935.1"/>
    <property type="molecule type" value="Genomic_DNA"/>
</dbReference>
<accession>A0A8T1E6V0</accession>
<name>A0A8T1E6V0_9STRA</name>
<comment type="caution">
    <text evidence="2">The sequence shown here is derived from an EMBL/GenBank/DDBJ whole genome shotgun (WGS) entry which is preliminary data.</text>
</comment>
<feature type="region of interest" description="Disordered" evidence="1">
    <location>
        <begin position="249"/>
        <end position="274"/>
    </location>
</feature>
<dbReference type="AlphaFoldDB" id="A0A8T1E6V0"/>
<proteinExistence type="predicted"/>
<evidence type="ECO:0000256" key="1">
    <source>
        <dbReference type="SAM" id="MobiDB-lite"/>
    </source>
</evidence>
<gene>
    <name evidence="2" type="ORF">PC117_g7212</name>
</gene>
<sequence length="274" mass="29377">MPNDGTLTCTESTTTFVIDTPAAPTKHPEKVADLKHASAAKPTVAPKPAADIQSNSDGACDSCLLDGEPAIHFAPETARSGQTECQVCLSSVIANITAVAANSVASNPSPSQSWFSSYPVKAESSGNMSDSETCMVKTFCKLIGVATKMANHPVTALSLVVKRTARGERDKLCQFPKSSKKSETQNPAVSKDIAKDFIAYSYVPLDDQAAQPETENKLSTSMLECINQHIKNLEEGVKNAAEEETMIAEFSKPPSCWPTRRPNPRRRSASSRSL</sequence>
<protein>
    <submittedName>
        <fullName evidence="2">Uncharacterized protein</fullName>
    </submittedName>
</protein>
<dbReference type="Proteomes" id="UP000736787">
    <property type="component" value="Unassembled WGS sequence"/>
</dbReference>